<organism evidence="2 3">
    <name type="scientific">Inhella inkyongensis</name>
    <dbReference type="NCBI Taxonomy" id="392593"/>
    <lineage>
        <taxon>Bacteria</taxon>
        <taxon>Pseudomonadati</taxon>
        <taxon>Pseudomonadota</taxon>
        <taxon>Betaproteobacteria</taxon>
        <taxon>Burkholderiales</taxon>
        <taxon>Sphaerotilaceae</taxon>
        <taxon>Inhella</taxon>
    </lineage>
</organism>
<dbReference type="Gene3D" id="3.90.1150.10">
    <property type="entry name" value="Aspartate Aminotransferase, domain 1"/>
    <property type="match status" value="2"/>
</dbReference>
<dbReference type="Pfam" id="PF00155">
    <property type="entry name" value="Aminotran_1_2"/>
    <property type="match status" value="1"/>
</dbReference>
<keyword evidence="2" id="KW-0032">Aminotransferase</keyword>
<sequence>MTVARIHGGPDAQGVARWDFSTCSHPLGPHPLALLALAQADPRHYPDPSYAALRQQLADFHGVAPARLLLAASASEFIQRVTAVGQRLAPGAVAIPQPAYGDYAAAAQTWGRGVVAEDAPATLRWAAELRSPDGLAIGAPTDCHTTPTVLDRAYGPLRLSARQAWGDAALRTVFQLFTPNKALGLCGVRAAYAIAPDAVDWDVEAWCAALRAAEPSWVLGAHGVSLLQAWCQPRVQQSLLDSLPLLSAQRAALVQALAVRGFGARPGDAPFGCLRVPVGLSAVRLREHGVAVRDCSSFGLPGHWRLNALGAEALDALLQALDEE</sequence>
<keyword evidence="3" id="KW-1185">Reference proteome</keyword>
<dbReference type="OrthoDB" id="9813612at2"/>
<dbReference type="InterPro" id="IPR015422">
    <property type="entry name" value="PyrdxlP-dep_Trfase_small"/>
</dbReference>
<reference evidence="2 3" key="1">
    <citation type="submission" date="2020-08" db="EMBL/GenBank/DDBJ databases">
        <title>Genomic Encyclopedia of Type Strains, Phase IV (KMG-IV): sequencing the most valuable type-strain genomes for metagenomic binning, comparative biology and taxonomic classification.</title>
        <authorList>
            <person name="Goeker M."/>
        </authorList>
    </citation>
    <scope>NUCLEOTIDE SEQUENCE [LARGE SCALE GENOMIC DNA]</scope>
    <source>
        <strain evidence="2 3">DSM 23958</strain>
    </source>
</reference>
<dbReference type="RefSeq" id="WP_138855517.1">
    <property type="nucleotide sequence ID" value="NZ_CP040709.1"/>
</dbReference>
<gene>
    <name evidence="2" type="ORF">HNQ51_002156</name>
</gene>
<dbReference type="GO" id="GO:0030170">
    <property type="term" value="F:pyridoxal phosphate binding"/>
    <property type="evidence" value="ECO:0007669"/>
    <property type="project" value="InterPro"/>
</dbReference>
<dbReference type="SUPFAM" id="SSF53383">
    <property type="entry name" value="PLP-dependent transferases"/>
    <property type="match status" value="1"/>
</dbReference>
<evidence type="ECO:0000313" key="3">
    <source>
        <dbReference type="Proteomes" id="UP000554837"/>
    </source>
</evidence>
<dbReference type="InterPro" id="IPR004839">
    <property type="entry name" value="Aminotransferase_I/II_large"/>
</dbReference>
<evidence type="ECO:0000259" key="1">
    <source>
        <dbReference type="Pfam" id="PF00155"/>
    </source>
</evidence>
<comment type="caution">
    <text evidence="2">The sequence shown here is derived from an EMBL/GenBank/DDBJ whole genome shotgun (WGS) entry which is preliminary data.</text>
</comment>
<dbReference type="AlphaFoldDB" id="A0A840S5J1"/>
<dbReference type="EMBL" id="JACHHO010000002">
    <property type="protein sequence ID" value="MBB5204842.1"/>
    <property type="molecule type" value="Genomic_DNA"/>
</dbReference>
<proteinExistence type="predicted"/>
<keyword evidence="2" id="KW-0808">Transferase</keyword>
<dbReference type="Gene3D" id="3.40.640.10">
    <property type="entry name" value="Type I PLP-dependent aspartate aminotransferase-like (Major domain)"/>
    <property type="match status" value="2"/>
</dbReference>
<dbReference type="InterPro" id="IPR015421">
    <property type="entry name" value="PyrdxlP-dep_Trfase_major"/>
</dbReference>
<feature type="domain" description="Aminotransferase class I/classII large" evidence="1">
    <location>
        <begin position="173"/>
        <end position="321"/>
    </location>
</feature>
<dbReference type="GO" id="GO:0004400">
    <property type="term" value="F:histidinol-phosphate transaminase activity"/>
    <property type="evidence" value="ECO:0007669"/>
    <property type="project" value="UniProtKB-EC"/>
</dbReference>
<dbReference type="Proteomes" id="UP000554837">
    <property type="component" value="Unassembled WGS sequence"/>
</dbReference>
<protein>
    <submittedName>
        <fullName evidence="2">Histidinol-phosphate aminotransferase</fullName>
        <ecNumber evidence="2">2.6.1.9</ecNumber>
    </submittedName>
</protein>
<evidence type="ECO:0000313" key="2">
    <source>
        <dbReference type="EMBL" id="MBB5204842.1"/>
    </source>
</evidence>
<name>A0A840S5J1_9BURK</name>
<dbReference type="InterPro" id="IPR015424">
    <property type="entry name" value="PyrdxlP-dep_Trfase"/>
</dbReference>
<dbReference type="EC" id="2.6.1.9" evidence="2"/>
<accession>A0A840S5J1</accession>